<comment type="caution">
    <text evidence="2">The sequence shown here is derived from an EMBL/GenBank/DDBJ whole genome shotgun (WGS) entry which is preliminary data.</text>
</comment>
<proteinExistence type="predicted"/>
<reference evidence="2 3" key="1">
    <citation type="journal article" date="2022" name="bioRxiv">
        <title>Genomics of Preaxostyla Flagellates Illuminates Evolutionary Transitions and the Path Towards Mitochondrial Loss.</title>
        <authorList>
            <person name="Novak L.V.F."/>
            <person name="Treitli S.C."/>
            <person name="Pyrih J."/>
            <person name="Halakuc P."/>
            <person name="Pipaliya S.V."/>
            <person name="Vacek V."/>
            <person name="Brzon O."/>
            <person name="Soukal P."/>
            <person name="Eme L."/>
            <person name="Dacks J.B."/>
            <person name="Karnkowska A."/>
            <person name="Elias M."/>
            <person name="Hampl V."/>
        </authorList>
    </citation>
    <scope>NUCLEOTIDE SEQUENCE [LARGE SCALE GENOMIC DNA]</scope>
    <source>
        <strain evidence="2">NAU3</strain>
        <tissue evidence="2">Gut</tissue>
    </source>
</reference>
<sequence length="239" mass="25876">MSRLERQLADLRSHQIQPSSQPAPQPPLQPTPHSSQARSSATLTSSPARQGTVIRTQIGAAAIELLIPSNWTVSRNIFTKSQSSRSSLLSFEFGAVVARLSVTIRNGPNSLFTVGIISSNLSSKALSDFFPNLKGGAGWNLCSDYRNAKQNKQSHTGSACKAGAVGQRVVLEADGREGRRTLKLSQDGKTQPVFFTNIPVPFRFAVCVFEKNDAIEIESVAVVSEPLIIERTISVPMDE</sequence>
<protein>
    <submittedName>
        <fullName evidence="2">Uncharacterized protein</fullName>
    </submittedName>
</protein>
<name>A0ABQ9WNK8_9EUKA</name>
<evidence type="ECO:0000313" key="2">
    <source>
        <dbReference type="EMBL" id="KAK2941054.1"/>
    </source>
</evidence>
<evidence type="ECO:0000256" key="1">
    <source>
        <dbReference type="SAM" id="MobiDB-lite"/>
    </source>
</evidence>
<evidence type="ECO:0000313" key="3">
    <source>
        <dbReference type="Proteomes" id="UP001281761"/>
    </source>
</evidence>
<gene>
    <name evidence="2" type="ORF">BLNAU_24035</name>
</gene>
<accession>A0ABQ9WNK8</accession>
<feature type="compositionally biased region" description="Pro residues" evidence="1">
    <location>
        <begin position="21"/>
        <end position="30"/>
    </location>
</feature>
<feature type="compositionally biased region" description="Basic and acidic residues" evidence="1">
    <location>
        <begin position="1"/>
        <end position="13"/>
    </location>
</feature>
<feature type="compositionally biased region" description="Polar residues" evidence="1">
    <location>
        <begin position="37"/>
        <end position="49"/>
    </location>
</feature>
<keyword evidence="3" id="KW-1185">Reference proteome</keyword>
<dbReference type="Proteomes" id="UP001281761">
    <property type="component" value="Unassembled WGS sequence"/>
</dbReference>
<dbReference type="EMBL" id="JARBJD010000558">
    <property type="protein sequence ID" value="KAK2941054.1"/>
    <property type="molecule type" value="Genomic_DNA"/>
</dbReference>
<feature type="region of interest" description="Disordered" evidence="1">
    <location>
        <begin position="1"/>
        <end position="49"/>
    </location>
</feature>
<organism evidence="2 3">
    <name type="scientific">Blattamonas nauphoetae</name>
    <dbReference type="NCBI Taxonomy" id="2049346"/>
    <lineage>
        <taxon>Eukaryota</taxon>
        <taxon>Metamonada</taxon>
        <taxon>Preaxostyla</taxon>
        <taxon>Oxymonadida</taxon>
        <taxon>Blattamonas</taxon>
    </lineage>
</organism>